<feature type="region of interest" description="Disordered" evidence="1">
    <location>
        <begin position="1"/>
        <end position="34"/>
    </location>
</feature>
<dbReference type="EMBL" id="GBRH01237310">
    <property type="protein sequence ID" value="JAD60585.1"/>
    <property type="molecule type" value="Transcribed_RNA"/>
</dbReference>
<reference evidence="2" key="2">
    <citation type="journal article" date="2015" name="Data Brief">
        <title>Shoot transcriptome of the giant reed, Arundo donax.</title>
        <authorList>
            <person name="Barrero R.A."/>
            <person name="Guerrero F.D."/>
            <person name="Moolhuijzen P."/>
            <person name="Goolsby J.A."/>
            <person name="Tidwell J."/>
            <person name="Bellgard S.E."/>
            <person name="Bellgard M.I."/>
        </authorList>
    </citation>
    <scope>NUCLEOTIDE SEQUENCE</scope>
    <source>
        <tissue evidence="2">Shoot tissue taken approximately 20 cm above the soil surface</tissue>
    </source>
</reference>
<feature type="compositionally biased region" description="Basic and acidic residues" evidence="1">
    <location>
        <begin position="14"/>
        <end position="23"/>
    </location>
</feature>
<reference evidence="2" key="1">
    <citation type="submission" date="2014-09" db="EMBL/GenBank/DDBJ databases">
        <authorList>
            <person name="Magalhaes I.L.F."/>
            <person name="Oliveira U."/>
            <person name="Santos F.R."/>
            <person name="Vidigal T.H.D.A."/>
            <person name="Brescovit A.D."/>
            <person name="Santos A.J."/>
        </authorList>
    </citation>
    <scope>NUCLEOTIDE SEQUENCE</scope>
    <source>
        <tissue evidence="2">Shoot tissue taken approximately 20 cm above the soil surface</tissue>
    </source>
</reference>
<protein>
    <submittedName>
        <fullName evidence="2">Uncharacterized protein</fullName>
    </submittedName>
</protein>
<evidence type="ECO:0000256" key="1">
    <source>
        <dbReference type="SAM" id="MobiDB-lite"/>
    </source>
</evidence>
<proteinExistence type="predicted"/>
<organism evidence="2">
    <name type="scientific">Arundo donax</name>
    <name type="common">Giant reed</name>
    <name type="synonym">Donax arundinaceus</name>
    <dbReference type="NCBI Taxonomy" id="35708"/>
    <lineage>
        <taxon>Eukaryota</taxon>
        <taxon>Viridiplantae</taxon>
        <taxon>Streptophyta</taxon>
        <taxon>Embryophyta</taxon>
        <taxon>Tracheophyta</taxon>
        <taxon>Spermatophyta</taxon>
        <taxon>Magnoliopsida</taxon>
        <taxon>Liliopsida</taxon>
        <taxon>Poales</taxon>
        <taxon>Poaceae</taxon>
        <taxon>PACMAD clade</taxon>
        <taxon>Arundinoideae</taxon>
        <taxon>Arundineae</taxon>
        <taxon>Arundo</taxon>
    </lineage>
</organism>
<accession>A0A0A9BH94</accession>
<evidence type="ECO:0000313" key="2">
    <source>
        <dbReference type="EMBL" id="JAD60585.1"/>
    </source>
</evidence>
<name>A0A0A9BH94_ARUDO</name>
<sequence>MASKASPKAQPGEGRLHSIDSPKKPLNMSWVPNR</sequence>
<dbReference type="AlphaFoldDB" id="A0A0A9BH94"/>